<accession>A0ABC9B6P1</accession>
<feature type="region of interest" description="Disordered" evidence="1">
    <location>
        <begin position="1"/>
        <end position="23"/>
    </location>
</feature>
<evidence type="ECO:0000256" key="2">
    <source>
        <dbReference type="SAM" id="Phobius"/>
    </source>
</evidence>
<feature type="compositionally biased region" description="Basic and acidic residues" evidence="1">
    <location>
        <begin position="1"/>
        <end position="17"/>
    </location>
</feature>
<dbReference type="PANTHER" id="PTHR31170">
    <property type="entry name" value="BNAC04G53230D PROTEIN"/>
    <property type="match status" value="1"/>
</dbReference>
<evidence type="ECO:0000313" key="4">
    <source>
        <dbReference type="Proteomes" id="UP001497457"/>
    </source>
</evidence>
<evidence type="ECO:0000256" key="1">
    <source>
        <dbReference type="SAM" id="MobiDB-lite"/>
    </source>
</evidence>
<feature type="transmembrane region" description="Helical" evidence="2">
    <location>
        <begin position="483"/>
        <end position="507"/>
    </location>
</feature>
<keyword evidence="2" id="KW-0812">Transmembrane</keyword>
<dbReference type="InterPro" id="IPR004158">
    <property type="entry name" value="DUF247_pln"/>
</dbReference>
<evidence type="ECO:0000313" key="3">
    <source>
        <dbReference type="EMBL" id="CAL4992838.1"/>
    </source>
</evidence>
<keyword evidence="2" id="KW-0472">Membrane</keyword>
<reference evidence="3" key="1">
    <citation type="submission" date="2024-10" db="EMBL/GenBank/DDBJ databases">
        <authorList>
            <person name="Ryan C."/>
        </authorList>
    </citation>
    <scope>NUCLEOTIDE SEQUENCE [LARGE SCALE GENOMIC DNA]</scope>
</reference>
<gene>
    <name evidence="3" type="ORF">URODEC1_LOCUS61297</name>
</gene>
<keyword evidence="2" id="KW-1133">Transmembrane helix</keyword>
<protein>
    <submittedName>
        <fullName evidence="3">Uncharacterized protein</fullName>
    </submittedName>
</protein>
<sequence>MDKMLEHSVEGHEKVRGEGSVAARAEGKGISRVSVSVAEIEEAKMPENSGTGAKEKLIMDGSETSRAEEIGNCSSWVVNMEKIQEASGSAEMARWEQHSIYRVPEFIKKETNRDAYQPQFVSLGPYHHGEPHLLPMEEHKRRAVLHVVNRARKPLGEFIAAIEQVADELEATYNDLGEKWRGANKGRFVEMMVSDGCFMLEFIRAQGIRFKGKVNEDYATNDPIFSVRSNRTLWATVWRDTIAMENQMPLAVLQRLLAVQLAASPSAKVINNLVRRLLCLDSPRFEEDVDNLGHHFLDILHKSYCGTSPQWEGSDKYPLELKKRKKDKYDPRTPCAVELNEAGIRFKRSNTNSIHDVDFENGVLSMPLFKLHDYTEIELLNLMAFEWLHPNAKRDVVSYISFVDKITESERDVALLRSEGLFENMIGSDKAVVKMFNILTNLAVTPEYGSMLGYVQWKVNDHCRKRRNKWRAIFVNTYLSNPWVFISMVAAVILLIATLLQTVYTAVPFYTKS</sequence>
<keyword evidence="4" id="KW-1185">Reference proteome</keyword>
<dbReference type="AlphaFoldDB" id="A0ABC9B6P1"/>
<dbReference type="EMBL" id="OZ075134">
    <property type="protein sequence ID" value="CAL4992838.1"/>
    <property type="molecule type" value="Genomic_DNA"/>
</dbReference>
<dbReference type="PANTHER" id="PTHR31170:SF18">
    <property type="entry name" value="(WILD MALAYSIAN BANANA) HYPOTHETICAL PROTEIN"/>
    <property type="match status" value="1"/>
</dbReference>
<name>A0ABC9B6P1_9POAL</name>
<dbReference type="Pfam" id="PF03140">
    <property type="entry name" value="DUF247"/>
    <property type="match status" value="1"/>
</dbReference>
<dbReference type="Proteomes" id="UP001497457">
    <property type="component" value="Chromosome 24b"/>
</dbReference>
<proteinExistence type="predicted"/>
<organism evidence="3 4">
    <name type="scientific">Urochloa decumbens</name>
    <dbReference type="NCBI Taxonomy" id="240449"/>
    <lineage>
        <taxon>Eukaryota</taxon>
        <taxon>Viridiplantae</taxon>
        <taxon>Streptophyta</taxon>
        <taxon>Embryophyta</taxon>
        <taxon>Tracheophyta</taxon>
        <taxon>Spermatophyta</taxon>
        <taxon>Magnoliopsida</taxon>
        <taxon>Liliopsida</taxon>
        <taxon>Poales</taxon>
        <taxon>Poaceae</taxon>
        <taxon>PACMAD clade</taxon>
        <taxon>Panicoideae</taxon>
        <taxon>Panicodae</taxon>
        <taxon>Paniceae</taxon>
        <taxon>Melinidinae</taxon>
        <taxon>Urochloa</taxon>
    </lineage>
</organism>